<dbReference type="Proteomes" id="UP000823634">
    <property type="component" value="Unassembled WGS sequence"/>
</dbReference>
<dbReference type="Pfam" id="PF02583">
    <property type="entry name" value="Trns_repr_metal"/>
    <property type="match status" value="1"/>
</dbReference>
<dbReference type="InterPro" id="IPR038390">
    <property type="entry name" value="Metal_Tscrpt_repr_sf"/>
</dbReference>
<dbReference type="InterPro" id="IPR003735">
    <property type="entry name" value="Metal_Tscrpt_repr"/>
</dbReference>
<dbReference type="PANTHER" id="PTHR33677">
    <property type="entry name" value="TRANSCRIPTIONAL REPRESSOR FRMR-RELATED"/>
    <property type="match status" value="1"/>
</dbReference>
<protein>
    <submittedName>
        <fullName evidence="1">Metal-sensing transcriptional repressor</fullName>
    </submittedName>
</protein>
<dbReference type="PANTHER" id="PTHR33677:SF3">
    <property type="entry name" value="COPPER-SENSING TRANSCRIPTIONAL REPRESSOR RICR"/>
    <property type="match status" value="1"/>
</dbReference>
<dbReference type="EMBL" id="JADINA010000012">
    <property type="protein sequence ID" value="MBO8426034.1"/>
    <property type="molecule type" value="Genomic_DNA"/>
</dbReference>
<dbReference type="GO" id="GO:0045892">
    <property type="term" value="P:negative regulation of DNA-templated transcription"/>
    <property type="evidence" value="ECO:0007669"/>
    <property type="project" value="UniProtKB-ARBA"/>
</dbReference>
<name>A0A9D9GVD1_9FIRM</name>
<evidence type="ECO:0000313" key="2">
    <source>
        <dbReference type="Proteomes" id="UP000823634"/>
    </source>
</evidence>
<gene>
    <name evidence="1" type="ORF">IAC61_01785</name>
</gene>
<accession>A0A9D9GVD1</accession>
<comment type="caution">
    <text evidence="1">The sequence shown here is derived from an EMBL/GenBank/DDBJ whole genome shotgun (WGS) entry which is preliminary data.</text>
</comment>
<proteinExistence type="predicted"/>
<reference evidence="1" key="1">
    <citation type="submission" date="2020-10" db="EMBL/GenBank/DDBJ databases">
        <authorList>
            <person name="Gilroy R."/>
        </authorList>
    </citation>
    <scope>NUCLEOTIDE SEQUENCE</scope>
    <source>
        <strain evidence="1">17113</strain>
    </source>
</reference>
<sequence>METLRKKEKPRDAAEKERLTKRLSRLAGQIEGIRRMVEDDRYCGDILLQLSAAEGALREIANSVYETHMLTCVKDKIRQGDDSALLESFELLRRLK</sequence>
<dbReference type="Gene3D" id="1.20.58.1000">
    <property type="entry name" value="Metal-sensitive repressor, helix protomer"/>
    <property type="match status" value="1"/>
</dbReference>
<dbReference type="AlphaFoldDB" id="A0A9D9GVD1"/>
<dbReference type="GO" id="GO:0046872">
    <property type="term" value="F:metal ion binding"/>
    <property type="evidence" value="ECO:0007669"/>
    <property type="project" value="InterPro"/>
</dbReference>
<evidence type="ECO:0000313" key="1">
    <source>
        <dbReference type="EMBL" id="MBO8426034.1"/>
    </source>
</evidence>
<dbReference type="GO" id="GO:0003677">
    <property type="term" value="F:DNA binding"/>
    <property type="evidence" value="ECO:0007669"/>
    <property type="project" value="InterPro"/>
</dbReference>
<organism evidence="1 2">
    <name type="scientific">Candidatus Alloenteromonas pullistercoris</name>
    <dbReference type="NCBI Taxonomy" id="2840785"/>
    <lineage>
        <taxon>Bacteria</taxon>
        <taxon>Bacillati</taxon>
        <taxon>Bacillota</taxon>
        <taxon>Bacillota incertae sedis</taxon>
        <taxon>Candidatus Alloenteromonas</taxon>
    </lineage>
</organism>
<reference evidence="1" key="2">
    <citation type="journal article" date="2021" name="PeerJ">
        <title>Extensive microbial diversity within the chicken gut microbiome revealed by metagenomics and culture.</title>
        <authorList>
            <person name="Gilroy R."/>
            <person name="Ravi A."/>
            <person name="Getino M."/>
            <person name="Pursley I."/>
            <person name="Horton D.L."/>
            <person name="Alikhan N.F."/>
            <person name="Baker D."/>
            <person name="Gharbi K."/>
            <person name="Hall N."/>
            <person name="Watson M."/>
            <person name="Adriaenssens E.M."/>
            <person name="Foster-Nyarko E."/>
            <person name="Jarju S."/>
            <person name="Secka A."/>
            <person name="Antonio M."/>
            <person name="Oren A."/>
            <person name="Chaudhuri R.R."/>
            <person name="La Ragione R."/>
            <person name="Hildebrand F."/>
            <person name="Pallen M.J."/>
        </authorList>
    </citation>
    <scope>NUCLEOTIDE SEQUENCE</scope>
    <source>
        <strain evidence="1">17113</strain>
    </source>
</reference>